<proteinExistence type="predicted"/>
<dbReference type="Proteomes" id="UP001604277">
    <property type="component" value="Unassembled WGS sequence"/>
</dbReference>
<sequence>MEYKRRTRGLSIRSLEKNFRATETKKDFFHALIEGVSTKNGPKTKPLGRRKSAPSKTGLVATQENGQLSATVSRFHSAESWQLSAGSLFNYPFPAFNLFHPPMFFLTPSSPKTVKAVGVRDKTYWIIASRSAAVRVDKVGVKKYSEADELVDKVAITW</sequence>
<evidence type="ECO:0000313" key="2">
    <source>
        <dbReference type="Proteomes" id="UP001604277"/>
    </source>
</evidence>
<dbReference type="EMBL" id="JBFOLJ010000005">
    <property type="protein sequence ID" value="KAL2538190.1"/>
    <property type="molecule type" value="Genomic_DNA"/>
</dbReference>
<name>A0ABD1VP83_9LAMI</name>
<protein>
    <submittedName>
        <fullName evidence="1">Uncharacterized protein</fullName>
    </submittedName>
</protein>
<gene>
    <name evidence="1" type="ORF">Fot_19581</name>
</gene>
<comment type="caution">
    <text evidence="1">The sequence shown here is derived from an EMBL/GenBank/DDBJ whole genome shotgun (WGS) entry which is preliminary data.</text>
</comment>
<evidence type="ECO:0000313" key="1">
    <source>
        <dbReference type="EMBL" id="KAL2538190.1"/>
    </source>
</evidence>
<accession>A0ABD1VP83</accession>
<dbReference type="AlphaFoldDB" id="A0ABD1VP83"/>
<reference evidence="2" key="1">
    <citation type="submission" date="2024-07" db="EMBL/GenBank/DDBJ databases">
        <title>Two chromosome-level genome assemblies of Korean endemic species Abeliophyllum distichum and Forsythia ovata (Oleaceae).</title>
        <authorList>
            <person name="Jang H."/>
        </authorList>
    </citation>
    <scope>NUCLEOTIDE SEQUENCE [LARGE SCALE GENOMIC DNA]</scope>
</reference>
<keyword evidence="2" id="KW-1185">Reference proteome</keyword>
<organism evidence="1 2">
    <name type="scientific">Forsythia ovata</name>
    <dbReference type="NCBI Taxonomy" id="205694"/>
    <lineage>
        <taxon>Eukaryota</taxon>
        <taxon>Viridiplantae</taxon>
        <taxon>Streptophyta</taxon>
        <taxon>Embryophyta</taxon>
        <taxon>Tracheophyta</taxon>
        <taxon>Spermatophyta</taxon>
        <taxon>Magnoliopsida</taxon>
        <taxon>eudicotyledons</taxon>
        <taxon>Gunneridae</taxon>
        <taxon>Pentapetalae</taxon>
        <taxon>asterids</taxon>
        <taxon>lamiids</taxon>
        <taxon>Lamiales</taxon>
        <taxon>Oleaceae</taxon>
        <taxon>Forsythieae</taxon>
        <taxon>Forsythia</taxon>
    </lineage>
</organism>